<protein>
    <submittedName>
        <fullName evidence="8">DoxX family protein</fullName>
    </submittedName>
</protein>
<feature type="transmembrane region" description="Helical" evidence="7">
    <location>
        <begin position="54"/>
        <end position="76"/>
    </location>
</feature>
<feature type="transmembrane region" description="Helical" evidence="7">
    <location>
        <begin position="83"/>
        <end position="101"/>
    </location>
</feature>
<proteinExistence type="inferred from homology"/>
<comment type="similarity">
    <text evidence="2">Belongs to the DoxX family.</text>
</comment>
<dbReference type="Proteomes" id="UP000223749">
    <property type="component" value="Chromosome"/>
</dbReference>
<dbReference type="InterPro" id="IPR032808">
    <property type="entry name" value="DoxX"/>
</dbReference>
<dbReference type="PANTHER" id="PTHR33452">
    <property type="entry name" value="OXIDOREDUCTASE CATD-RELATED"/>
    <property type="match status" value="1"/>
</dbReference>
<keyword evidence="5 7" id="KW-1133">Transmembrane helix</keyword>
<feature type="transmembrane region" description="Helical" evidence="7">
    <location>
        <begin position="12"/>
        <end position="34"/>
    </location>
</feature>
<dbReference type="EMBL" id="CP024091">
    <property type="protein sequence ID" value="ATP55185.1"/>
    <property type="molecule type" value="Genomic_DNA"/>
</dbReference>
<name>A0A2D1U0P8_9SPHI</name>
<keyword evidence="4 7" id="KW-0812">Transmembrane</keyword>
<evidence type="ECO:0000256" key="3">
    <source>
        <dbReference type="ARBA" id="ARBA00022475"/>
    </source>
</evidence>
<dbReference type="GO" id="GO:0005886">
    <property type="term" value="C:plasma membrane"/>
    <property type="evidence" value="ECO:0007669"/>
    <property type="project" value="UniProtKB-SubCell"/>
</dbReference>
<evidence type="ECO:0000256" key="4">
    <source>
        <dbReference type="ARBA" id="ARBA00022692"/>
    </source>
</evidence>
<evidence type="ECO:0000313" key="8">
    <source>
        <dbReference type="EMBL" id="ATP55185.1"/>
    </source>
</evidence>
<keyword evidence="3" id="KW-1003">Cell membrane</keyword>
<comment type="subcellular location">
    <subcellularLocation>
        <location evidence="1">Cell membrane</location>
        <topology evidence="1">Multi-pass membrane protein</topology>
    </subcellularLocation>
</comment>
<evidence type="ECO:0000256" key="5">
    <source>
        <dbReference type="ARBA" id="ARBA00022989"/>
    </source>
</evidence>
<evidence type="ECO:0000256" key="6">
    <source>
        <dbReference type="ARBA" id="ARBA00023136"/>
    </source>
</evidence>
<keyword evidence="9" id="KW-1185">Reference proteome</keyword>
<dbReference type="KEGG" id="pgs:CPT03_01240"/>
<sequence length="143" mass="15738">MRKLFNTNFNNEGVHFMLLITRIAVAAFMLTHGLQKLPWLLAGGEIQFADPIGLGQATSLVLTVFAEVVCSVLILLGLGTRLAVIPLIILMLVAVLIIHAPDAFEKKELGLHFLVTYLFLLVAGSGKYSVDHLISRNSNSRRR</sequence>
<reference evidence="8 9" key="1">
    <citation type="submission" date="2017-10" db="EMBL/GenBank/DDBJ databases">
        <title>Whole genome of Pedobacter ginsengisoli T01R-27 isolated from tomato rhizosphere.</title>
        <authorList>
            <person name="Weon H.-Y."/>
            <person name="Lee S.A."/>
            <person name="Sang M.K."/>
            <person name="Song J."/>
        </authorList>
    </citation>
    <scope>NUCLEOTIDE SEQUENCE [LARGE SCALE GENOMIC DNA]</scope>
    <source>
        <strain evidence="8 9">T01R-27</strain>
    </source>
</reference>
<organism evidence="8 9">
    <name type="scientific">Pedobacter ginsengisoli</name>
    <dbReference type="NCBI Taxonomy" id="363852"/>
    <lineage>
        <taxon>Bacteria</taxon>
        <taxon>Pseudomonadati</taxon>
        <taxon>Bacteroidota</taxon>
        <taxon>Sphingobacteriia</taxon>
        <taxon>Sphingobacteriales</taxon>
        <taxon>Sphingobacteriaceae</taxon>
        <taxon>Pedobacter</taxon>
    </lineage>
</organism>
<dbReference type="InterPro" id="IPR051907">
    <property type="entry name" value="DoxX-like_oxidoreductase"/>
</dbReference>
<gene>
    <name evidence="8" type="ORF">CPT03_01240</name>
</gene>
<dbReference type="OrthoDB" id="9813193at2"/>
<evidence type="ECO:0000313" key="9">
    <source>
        <dbReference type="Proteomes" id="UP000223749"/>
    </source>
</evidence>
<keyword evidence="6 7" id="KW-0472">Membrane</keyword>
<dbReference type="RefSeq" id="WP_099437139.1">
    <property type="nucleotide sequence ID" value="NZ_CP024091.1"/>
</dbReference>
<dbReference type="AlphaFoldDB" id="A0A2D1U0P8"/>
<feature type="transmembrane region" description="Helical" evidence="7">
    <location>
        <begin position="113"/>
        <end position="134"/>
    </location>
</feature>
<evidence type="ECO:0000256" key="7">
    <source>
        <dbReference type="SAM" id="Phobius"/>
    </source>
</evidence>
<evidence type="ECO:0000256" key="2">
    <source>
        <dbReference type="ARBA" id="ARBA00006679"/>
    </source>
</evidence>
<evidence type="ECO:0000256" key="1">
    <source>
        <dbReference type="ARBA" id="ARBA00004651"/>
    </source>
</evidence>
<accession>A0A2D1U0P8</accession>
<dbReference type="PANTHER" id="PTHR33452:SF1">
    <property type="entry name" value="INNER MEMBRANE PROTEIN YPHA-RELATED"/>
    <property type="match status" value="1"/>
</dbReference>
<dbReference type="Pfam" id="PF07681">
    <property type="entry name" value="DoxX"/>
    <property type="match status" value="1"/>
</dbReference>